<evidence type="ECO:0000256" key="1">
    <source>
        <dbReference type="PROSITE-ProRule" id="PRU10038"/>
    </source>
</evidence>
<feature type="active site" evidence="1">
    <location>
        <position position="1000"/>
    </location>
</feature>
<dbReference type="PANTHER" id="PTHR23025:SF3">
    <property type="entry name" value="HORMONE-SENSITIVE LIPASE"/>
    <property type="match status" value="1"/>
</dbReference>
<dbReference type="PANTHER" id="PTHR23025">
    <property type="entry name" value="TRIACYLGLYCEROL LIPASE"/>
    <property type="match status" value="1"/>
</dbReference>
<feature type="compositionally biased region" description="Basic and acidic residues" evidence="2">
    <location>
        <begin position="504"/>
        <end position="515"/>
    </location>
</feature>
<keyword evidence="6" id="KW-1185">Reference proteome</keyword>
<feature type="transmembrane region" description="Helical" evidence="3">
    <location>
        <begin position="756"/>
        <end position="774"/>
    </location>
</feature>
<feature type="region of interest" description="Disordered" evidence="2">
    <location>
        <begin position="1550"/>
        <end position="1627"/>
    </location>
</feature>
<dbReference type="GO" id="GO:0019433">
    <property type="term" value="P:triglyceride catabolic process"/>
    <property type="evidence" value="ECO:0007669"/>
    <property type="project" value="TreeGrafter"/>
</dbReference>
<feature type="compositionally biased region" description="Low complexity" evidence="2">
    <location>
        <begin position="128"/>
        <end position="167"/>
    </location>
</feature>
<dbReference type="Proteomes" id="UP000094065">
    <property type="component" value="Unassembled WGS sequence"/>
</dbReference>
<feature type="region of interest" description="Disordered" evidence="2">
    <location>
        <begin position="1101"/>
        <end position="1208"/>
    </location>
</feature>
<evidence type="ECO:0000313" key="5">
    <source>
        <dbReference type="EMBL" id="ODN84811.1"/>
    </source>
</evidence>
<feature type="compositionally biased region" description="Polar residues" evidence="2">
    <location>
        <begin position="96"/>
        <end position="127"/>
    </location>
</feature>
<evidence type="ECO:0000259" key="4">
    <source>
        <dbReference type="Pfam" id="PF07859"/>
    </source>
</evidence>
<accession>A0A1E3IAN0</accession>
<keyword evidence="3" id="KW-0812">Transmembrane</keyword>
<protein>
    <recommendedName>
        <fullName evidence="4">Alpha/beta hydrolase fold-3 domain-containing protein</fullName>
    </recommendedName>
</protein>
<feature type="domain" description="Alpha/beta hydrolase fold-3" evidence="4">
    <location>
        <begin position="920"/>
        <end position="1039"/>
    </location>
</feature>
<organism evidence="5 6">
    <name type="scientific">Cryptococcus amylolentus CBS 6039</name>
    <dbReference type="NCBI Taxonomy" id="1295533"/>
    <lineage>
        <taxon>Eukaryota</taxon>
        <taxon>Fungi</taxon>
        <taxon>Dikarya</taxon>
        <taxon>Basidiomycota</taxon>
        <taxon>Agaricomycotina</taxon>
        <taxon>Tremellomycetes</taxon>
        <taxon>Tremellales</taxon>
        <taxon>Cryptococcaceae</taxon>
        <taxon>Cryptococcus</taxon>
    </lineage>
</organism>
<feature type="region of interest" description="Disordered" evidence="2">
    <location>
        <begin position="279"/>
        <end position="317"/>
    </location>
</feature>
<dbReference type="EMBL" id="AWGJ01000001">
    <property type="protein sequence ID" value="ODN84811.1"/>
    <property type="molecule type" value="Genomic_DNA"/>
</dbReference>
<feature type="compositionally biased region" description="Basic and acidic residues" evidence="2">
    <location>
        <begin position="1167"/>
        <end position="1194"/>
    </location>
</feature>
<dbReference type="Gene3D" id="3.40.50.1820">
    <property type="entry name" value="alpha/beta hydrolase"/>
    <property type="match status" value="2"/>
</dbReference>
<dbReference type="OrthoDB" id="5570009at2759"/>
<feature type="compositionally biased region" description="Low complexity" evidence="2">
    <location>
        <begin position="62"/>
        <end position="95"/>
    </location>
</feature>
<feature type="region of interest" description="Disordered" evidence="2">
    <location>
        <begin position="62"/>
        <end position="167"/>
    </location>
</feature>
<dbReference type="InterPro" id="IPR033140">
    <property type="entry name" value="Lipase_GDXG_put_SER_AS"/>
</dbReference>
<feature type="transmembrane region" description="Helical" evidence="3">
    <location>
        <begin position="348"/>
        <end position="369"/>
    </location>
</feature>
<dbReference type="GO" id="GO:0004771">
    <property type="term" value="F:sterol ester esterase activity"/>
    <property type="evidence" value="ECO:0007669"/>
    <property type="project" value="TreeGrafter"/>
</dbReference>
<keyword evidence="3" id="KW-0472">Membrane</keyword>
<feature type="compositionally biased region" description="Polar residues" evidence="2">
    <location>
        <begin position="492"/>
        <end position="501"/>
    </location>
</feature>
<dbReference type="GO" id="GO:0005829">
    <property type="term" value="C:cytosol"/>
    <property type="evidence" value="ECO:0007669"/>
    <property type="project" value="TreeGrafter"/>
</dbReference>
<feature type="compositionally biased region" description="Polar residues" evidence="2">
    <location>
        <begin position="1108"/>
        <end position="1117"/>
    </location>
</feature>
<dbReference type="SUPFAM" id="SSF53474">
    <property type="entry name" value="alpha/beta-Hydrolases"/>
    <property type="match status" value="1"/>
</dbReference>
<comment type="caution">
    <text evidence="5">The sequence shown here is derived from an EMBL/GenBank/DDBJ whole genome shotgun (WGS) entry which is preliminary data.</text>
</comment>
<dbReference type="InterPro" id="IPR013094">
    <property type="entry name" value="AB_hydrolase_3"/>
</dbReference>
<reference evidence="5 6" key="1">
    <citation type="submission" date="2016-06" db="EMBL/GenBank/DDBJ databases">
        <title>Evolution of pathogenesis and genome organization in the Tremellales.</title>
        <authorList>
            <person name="Cuomo C."/>
            <person name="Litvintseva A."/>
            <person name="Heitman J."/>
            <person name="Chen Y."/>
            <person name="Sun S."/>
            <person name="Springer D."/>
            <person name="Dromer F."/>
            <person name="Young S."/>
            <person name="Zeng Q."/>
            <person name="Chapman S."/>
            <person name="Gujja S."/>
            <person name="Saif S."/>
            <person name="Birren B."/>
        </authorList>
    </citation>
    <scope>NUCLEOTIDE SEQUENCE [LARGE SCALE GENOMIC DNA]</scope>
    <source>
        <strain evidence="5 6">CBS 6039</strain>
    </source>
</reference>
<dbReference type="PROSITE" id="PS01174">
    <property type="entry name" value="LIPASE_GDXG_SER"/>
    <property type="match status" value="1"/>
</dbReference>
<evidence type="ECO:0000256" key="2">
    <source>
        <dbReference type="SAM" id="MobiDB-lite"/>
    </source>
</evidence>
<keyword evidence="3" id="KW-1133">Transmembrane helix</keyword>
<gene>
    <name evidence="5" type="ORF">L202_00679</name>
</gene>
<feature type="region of interest" description="Disordered" evidence="2">
    <location>
        <begin position="197"/>
        <end position="217"/>
    </location>
</feature>
<dbReference type="GO" id="GO:0004806">
    <property type="term" value="F:triacylglycerol lipase activity"/>
    <property type="evidence" value="ECO:0007669"/>
    <property type="project" value="TreeGrafter"/>
</dbReference>
<dbReference type="InterPro" id="IPR029058">
    <property type="entry name" value="AB_hydrolase_fold"/>
</dbReference>
<feature type="region of interest" description="Disordered" evidence="2">
    <location>
        <begin position="490"/>
        <end position="520"/>
    </location>
</feature>
<evidence type="ECO:0000256" key="3">
    <source>
        <dbReference type="SAM" id="Phobius"/>
    </source>
</evidence>
<name>A0A1E3IAN0_9TREE</name>
<dbReference type="RefSeq" id="XP_018998614.1">
    <property type="nucleotide sequence ID" value="XM_019133909.1"/>
</dbReference>
<feature type="region of interest" description="Disordered" evidence="2">
    <location>
        <begin position="1477"/>
        <end position="1529"/>
    </location>
</feature>
<dbReference type="Pfam" id="PF07859">
    <property type="entry name" value="Abhydrolase_3"/>
    <property type="match status" value="1"/>
</dbReference>
<dbReference type="STRING" id="1295533.A0A1E3IAN0"/>
<feature type="region of interest" description="Disordered" evidence="2">
    <location>
        <begin position="1319"/>
        <end position="1346"/>
    </location>
</feature>
<sequence>MACQQTAEATLYSTSTSLILQTATSSSAVIYTPSPSTSTWVNTACPTASAVRDDLGNMIVSASSQSDGASTSNSDVTLEMTDSSSSGPTWSTSMTAQSSVTGSQTEATTQTSPVDLFSSASQQLDPTQSSESSGQAPISSESSSASQIRSQSSMTTTPLSSPTTSTFSTTASASLAATSSIAPPLSLRPSQTIWGECESTSSTEWAEPTSSSWADGSAWTYSSSEEGYWAEYPSSSESDEWWSSSSSWTEAWSDSASSIASTTDGNSFNAAISSTTSTTATLTSHGPTTISLSTQSPTSTSSTTPTPTNSSSAAAVAAASDAATSSTTTASASTAEGNSPHINKSVSIGATVGGVFGLFTFLAMCLYAVRWWKMRGRVKRTAELRSSWFYGGDVRESKMYGTNEKGFVHGDAESQLEREAQLPQSRFSAPSLISHSAIPALLQQPISHIRQGSGRFPPILSLKHLRLGWNADQPARNENGNGTGTWVDKYTTHSPLESTPTRPRRPDETVSRHAPDTGITWGASYTSPTVAQLHHQQREHGQGLEAEFDQAALSEASHSVYSRTSTYTQHGNALSRGSTLKSMRAGGAGGANEAAATFPMPPVDHPILHSRSSSNIAPPPLTETPAITFSPNSSHTVSQDYSITRPTQHSSGVWEYSGYDDSSRHTSLSGTLQLSREAPLIQGGGVDDEYRATRDWYEKPIWDGGITESSTVPHRPEALGHSSRKSVKSVRWGDEHRTCRTVFLEQFRWRVRRGKLMTYLILATLTVVYAVRHMDDLLGISAPEPLAKLYSRSYYRATYVNTALDAGFSMAMNIKPQWLKDISSMVFSGYYLLYAREGDEVLRRFRAVCSVEMLRTTWDKTNNPYIRLLTARHRPKLPIVRTIFIPRPPQSSRASLPPVKTMLFFSGSEAELAQATELIVDFPGGGFIAMSPECHEERLRTWARRTGKPVLGVNYGKAPEYPYPWSIEEGFDAYRTLIETKGNVIGIASGRLDIVLSGDSAGGNICATIMLRIIEYPTHIPRPISLVLAYPALDFNFTSWMSPQNLRVLRTEQSETQIPGMIHGKDHMRHKAPLSVVDDVEKKRRRQRTWAAMISDKIPMMSPRTEGWRSNPQSPKSPSKRLADLPRSVSAKVMAWATADAEEEGRYSTEEEDEGDEKTDSKVVWGADKRKDAEKSLADRVKTPREEKRFELTRTESPAPMAEAETDKEAFDAKVEKKRKKKGAIGTRLTMTSRVGYFQDRIISPTMMRAMAILYIGPQRNPDFETDYYISPILAPPHLLTHFPPVYLICGERDPFVDDTVIFSGKIRSAKRARKAEAETAALGKSAKHGEGLRMSTSKSKARREDTVDPILQETDEDWVQTRIIEGWGHGFMQMSSLMKEVDPVLLEMADWIDESFLREKDRKREAEELSAAARLSASTYPTVQAGVTAHAGTSLHLKPTQDYPSVPKKTGTADLGSAYFGAIEAPEDANDNLVTFTPKNKKRTPPPSGFLPVPRRASKESLASLRRSPSAPKFDADETGSSGEAMSIVTPPLSLKSLPFREGATRGKATFGLFGGTTTPVKPQERSGRVSPTLFGRPRERPGSSNASKPIPSPSAGARTSSAPPHSSLNSSTPTSPPEKPKGGLVAAALSSARAASPALAAAAGFVPQSVGHVSEAELMRRRRMEAVYGIGGTASGASSEGEDE</sequence>
<evidence type="ECO:0000313" key="6">
    <source>
        <dbReference type="Proteomes" id="UP000094065"/>
    </source>
</evidence>
<proteinExistence type="predicted"/>
<dbReference type="GeneID" id="30151988"/>
<feature type="compositionally biased region" description="Low complexity" evidence="2">
    <location>
        <begin position="1602"/>
        <end position="1615"/>
    </location>
</feature>